<evidence type="ECO:0000313" key="5">
    <source>
        <dbReference type="EMBL" id="KAF6078741.1"/>
    </source>
</evidence>
<dbReference type="InterPro" id="IPR003309">
    <property type="entry name" value="SCAN_dom"/>
</dbReference>
<evidence type="ECO:0000259" key="4">
    <source>
        <dbReference type="PROSITE" id="PS50804"/>
    </source>
</evidence>
<evidence type="ECO:0000256" key="2">
    <source>
        <dbReference type="PROSITE-ProRule" id="PRU00187"/>
    </source>
</evidence>
<evidence type="ECO:0000256" key="1">
    <source>
        <dbReference type="ARBA" id="ARBA00023242"/>
    </source>
</evidence>
<protein>
    <submittedName>
        <fullName evidence="5">Myeloid zinc finger 1</fullName>
    </submittedName>
</protein>
<dbReference type="AlphaFoldDB" id="A0A834DFF7"/>
<sequence>MPGPEAGSAGAGVQECDLIVGNNAIPGTRVETDEGGRRTRRRSGCCVEHSGRYSPAREGKSANSHAQERESGPLRAKGQTLASAQTVFLMRPAALGSPGHTAPEDKRSIMVKLEDSEEEKEETTPWDPGPEAARQCFWHFRYDEAAGPREALALLRKLCHQWLQPKVHSKEQMLELLVLEQFLSALPTEIQARVREQQPGSPEEAVALVEELRQKPGGPRRWVRQLQRSGLTWGIPCSARSLSLVVWSGHLQQSLCKGQGHWEGCRVGVNNRIAIARGSFTPCALLGGWGSLEYLLCQDPWSPVMGSSTTAYLHP</sequence>
<reference evidence="5 6" key="1">
    <citation type="journal article" date="2020" name="Nature">
        <title>Six reference-quality genomes reveal evolution of bat adaptations.</title>
        <authorList>
            <person name="Jebb D."/>
            <person name="Huang Z."/>
            <person name="Pippel M."/>
            <person name="Hughes G.M."/>
            <person name="Lavrichenko K."/>
            <person name="Devanna P."/>
            <person name="Winkler S."/>
            <person name="Jermiin L.S."/>
            <person name="Skirmuntt E.C."/>
            <person name="Katzourakis A."/>
            <person name="Burkitt-Gray L."/>
            <person name="Ray D.A."/>
            <person name="Sullivan K.A.M."/>
            <person name="Roscito J.G."/>
            <person name="Kirilenko B.M."/>
            <person name="Davalos L.M."/>
            <person name="Corthals A.P."/>
            <person name="Power M.L."/>
            <person name="Jones G."/>
            <person name="Ransome R.D."/>
            <person name="Dechmann D.K.N."/>
            <person name="Locatelli A.G."/>
            <person name="Puechmaille S.J."/>
            <person name="Fedrigo O."/>
            <person name="Jarvis E.D."/>
            <person name="Hiller M."/>
            <person name="Vernes S.C."/>
            <person name="Myers E.W."/>
            <person name="Teeling E.C."/>
        </authorList>
    </citation>
    <scope>NUCLEOTIDE SEQUENCE [LARGE SCALE GENOMIC DNA]</scope>
    <source>
        <strain evidence="5">Bat1K_MPI-CBG_1</strain>
    </source>
</reference>
<evidence type="ECO:0000313" key="6">
    <source>
        <dbReference type="Proteomes" id="UP000664940"/>
    </source>
</evidence>
<keyword evidence="1 2" id="KW-0539">Nucleus</keyword>
<dbReference type="PROSITE" id="PS50804">
    <property type="entry name" value="SCAN_BOX"/>
    <property type="match status" value="1"/>
</dbReference>
<dbReference type="InterPro" id="IPR050916">
    <property type="entry name" value="SCAN-C2H2_zinc_finger"/>
</dbReference>
<dbReference type="GO" id="GO:0005634">
    <property type="term" value="C:nucleus"/>
    <property type="evidence" value="ECO:0007669"/>
    <property type="project" value="UniProtKB-SubCell"/>
</dbReference>
<dbReference type="PANTHER" id="PTHR45935">
    <property type="entry name" value="PROTEIN ZBED8-RELATED"/>
    <property type="match status" value="1"/>
</dbReference>
<comment type="subcellular location">
    <subcellularLocation>
        <location evidence="2">Nucleus</location>
    </subcellularLocation>
</comment>
<accession>A0A834DFF7</accession>
<dbReference type="CDD" id="cd07936">
    <property type="entry name" value="SCAN"/>
    <property type="match status" value="1"/>
</dbReference>
<dbReference type="PANTHER" id="PTHR45935:SF31">
    <property type="entry name" value="MYELOID ZINC FINGER 1"/>
    <property type="match status" value="1"/>
</dbReference>
<feature type="region of interest" description="Disordered" evidence="3">
    <location>
        <begin position="23"/>
        <end position="79"/>
    </location>
</feature>
<proteinExistence type="predicted"/>
<evidence type="ECO:0000256" key="3">
    <source>
        <dbReference type="SAM" id="MobiDB-lite"/>
    </source>
</evidence>
<feature type="compositionally biased region" description="Basic and acidic residues" evidence="3">
    <location>
        <begin position="49"/>
        <end position="72"/>
    </location>
</feature>
<organism evidence="5 6">
    <name type="scientific">Phyllostomus discolor</name>
    <name type="common">pale spear-nosed bat</name>
    <dbReference type="NCBI Taxonomy" id="89673"/>
    <lineage>
        <taxon>Eukaryota</taxon>
        <taxon>Metazoa</taxon>
        <taxon>Chordata</taxon>
        <taxon>Craniata</taxon>
        <taxon>Vertebrata</taxon>
        <taxon>Euteleostomi</taxon>
        <taxon>Mammalia</taxon>
        <taxon>Eutheria</taxon>
        <taxon>Laurasiatheria</taxon>
        <taxon>Chiroptera</taxon>
        <taxon>Yangochiroptera</taxon>
        <taxon>Phyllostomidae</taxon>
        <taxon>Phyllostominae</taxon>
        <taxon>Phyllostomus</taxon>
    </lineage>
</organism>
<name>A0A834DFF7_9CHIR</name>
<comment type="caution">
    <text evidence="5">The sequence shown here is derived from an EMBL/GenBank/DDBJ whole genome shotgun (WGS) entry which is preliminary data.</text>
</comment>
<dbReference type="SMART" id="SM00431">
    <property type="entry name" value="SCAN"/>
    <property type="match status" value="1"/>
</dbReference>
<dbReference type="EMBL" id="JABVXQ010000014">
    <property type="protein sequence ID" value="KAF6078741.1"/>
    <property type="molecule type" value="Genomic_DNA"/>
</dbReference>
<dbReference type="Proteomes" id="UP000664940">
    <property type="component" value="Unassembled WGS sequence"/>
</dbReference>
<dbReference type="FunFam" id="1.10.4020.10:FF:000001">
    <property type="entry name" value="zinc finger protein 263 isoform X1"/>
    <property type="match status" value="1"/>
</dbReference>
<feature type="domain" description="SCAN box" evidence="4">
    <location>
        <begin position="134"/>
        <end position="215"/>
    </location>
</feature>
<gene>
    <name evidence="5" type="ORF">HJG60_013511</name>
</gene>
<dbReference type="SUPFAM" id="SSF47353">
    <property type="entry name" value="Retrovirus capsid dimerization domain-like"/>
    <property type="match status" value="1"/>
</dbReference>
<dbReference type="Pfam" id="PF02023">
    <property type="entry name" value="SCAN"/>
    <property type="match status" value="1"/>
</dbReference>
<dbReference type="InterPro" id="IPR038269">
    <property type="entry name" value="SCAN_sf"/>
</dbReference>
<dbReference type="Gene3D" id="1.10.4020.10">
    <property type="entry name" value="DNA breaking-rejoining enzymes"/>
    <property type="match status" value="1"/>
</dbReference>